<dbReference type="CDD" id="cd00515">
    <property type="entry name" value="HAM1"/>
    <property type="match status" value="1"/>
</dbReference>
<accession>A0A1F5YU93</accession>
<dbReference type="InterPro" id="IPR029001">
    <property type="entry name" value="ITPase-like_fam"/>
</dbReference>
<feature type="non-terminal residue" evidence="3">
    <location>
        <position position="1"/>
    </location>
</feature>
<reference evidence="3 4" key="1">
    <citation type="journal article" date="2016" name="Nat. Commun.">
        <title>Thousands of microbial genomes shed light on interconnected biogeochemical processes in an aquifer system.</title>
        <authorList>
            <person name="Anantharaman K."/>
            <person name="Brown C.T."/>
            <person name="Hug L.A."/>
            <person name="Sharon I."/>
            <person name="Castelle C.J."/>
            <person name="Probst A.J."/>
            <person name="Thomas B.C."/>
            <person name="Singh A."/>
            <person name="Wilkins M.J."/>
            <person name="Karaoz U."/>
            <person name="Brodie E.L."/>
            <person name="Williams K.H."/>
            <person name="Hubbard S.S."/>
            <person name="Banfield J.F."/>
        </authorList>
    </citation>
    <scope>NUCLEOTIDE SEQUENCE [LARGE SCALE GENOMIC DNA]</scope>
</reference>
<dbReference type="Gene3D" id="3.90.950.10">
    <property type="match status" value="1"/>
</dbReference>
<dbReference type="GO" id="GO:0047429">
    <property type="term" value="F:nucleoside triphosphate diphosphatase activity"/>
    <property type="evidence" value="ECO:0007669"/>
    <property type="project" value="InterPro"/>
</dbReference>
<dbReference type="STRING" id="1798371.A2W14_04080"/>
<dbReference type="Proteomes" id="UP000176665">
    <property type="component" value="Unassembled WGS sequence"/>
</dbReference>
<evidence type="ECO:0000313" key="4">
    <source>
        <dbReference type="Proteomes" id="UP000176665"/>
    </source>
</evidence>
<organism evidence="3 4">
    <name type="scientific">Candidatus Gottesmanbacteria bacterium RBG_16_37_8</name>
    <dbReference type="NCBI Taxonomy" id="1798371"/>
    <lineage>
        <taxon>Bacteria</taxon>
        <taxon>Candidatus Gottesmaniibacteriota</taxon>
    </lineage>
</organism>
<dbReference type="PANTHER" id="PTHR11067">
    <property type="entry name" value="INOSINE TRIPHOSPHATE PYROPHOSPHATASE/HAM1 PROTEIN"/>
    <property type="match status" value="1"/>
</dbReference>
<protein>
    <recommendedName>
        <fullName evidence="5">Non-canonical purine NTP pyrophosphatase, RdgB/HAM1 family</fullName>
    </recommendedName>
</protein>
<dbReference type="EMBL" id="MFJA01000018">
    <property type="protein sequence ID" value="OGG03664.1"/>
    <property type="molecule type" value="Genomic_DNA"/>
</dbReference>
<dbReference type="GO" id="GO:0009143">
    <property type="term" value="P:nucleoside triphosphate catabolic process"/>
    <property type="evidence" value="ECO:0007669"/>
    <property type="project" value="InterPro"/>
</dbReference>
<evidence type="ECO:0000313" key="3">
    <source>
        <dbReference type="EMBL" id="OGG03664.1"/>
    </source>
</evidence>
<dbReference type="AlphaFoldDB" id="A0A1F5YU93"/>
<comment type="caution">
    <text evidence="3">The sequence shown here is derived from an EMBL/GenBank/DDBJ whole genome shotgun (WGS) entry which is preliminary data.</text>
</comment>
<dbReference type="InterPro" id="IPR002637">
    <property type="entry name" value="RdgB/HAM1"/>
</dbReference>
<sequence>KAEFVGKKTGLLTLAEDSGLEIDFLAGKPGIYSARYHPGSDSDRIKKVLRQLKGVRKEKRTARFICVVAIFNPNTNKIKFFRGESRGYITEKPLGQNGFGYDPVFFNLDLGKTNAQATPHEKNRVSHRARALQKVKEFSQHIHLRSVLARTHR</sequence>
<evidence type="ECO:0000256" key="2">
    <source>
        <dbReference type="ARBA" id="ARBA00022801"/>
    </source>
</evidence>
<evidence type="ECO:0008006" key="5">
    <source>
        <dbReference type="Google" id="ProtNLM"/>
    </source>
</evidence>
<dbReference type="SUPFAM" id="SSF52972">
    <property type="entry name" value="ITPase-like"/>
    <property type="match status" value="1"/>
</dbReference>
<dbReference type="GO" id="GO:0005829">
    <property type="term" value="C:cytosol"/>
    <property type="evidence" value="ECO:0007669"/>
    <property type="project" value="TreeGrafter"/>
</dbReference>
<dbReference type="Pfam" id="PF01725">
    <property type="entry name" value="Ham1p_like"/>
    <property type="match status" value="1"/>
</dbReference>
<keyword evidence="2" id="KW-0378">Hydrolase</keyword>
<gene>
    <name evidence="3" type="ORF">A2W14_04080</name>
</gene>
<name>A0A1F5YU93_9BACT</name>
<proteinExistence type="inferred from homology"/>
<dbReference type="PANTHER" id="PTHR11067:SF9">
    <property type="entry name" value="INOSINE TRIPHOSPHATE PYROPHOSPHATASE"/>
    <property type="match status" value="1"/>
</dbReference>
<evidence type="ECO:0000256" key="1">
    <source>
        <dbReference type="ARBA" id="ARBA00008023"/>
    </source>
</evidence>
<comment type="similarity">
    <text evidence="1">Belongs to the HAM1 NTPase family.</text>
</comment>